<dbReference type="PROSITE" id="PS50850">
    <property type="entry name" value="MFS"/>
    <property type="match status" value="1"/>
</dbReference>
<evidence type="ECO:0000256" key="6">
    <source>
        <dbReference type="SAM" id="Phobius"/>
    </source>
</evidence>
<keyword evidence="2 6" id="KW-0812">Transmembrane</keyword>
<dbReference type="Proteomes" id="UP000680865">
    <property type="component" value="Unassembled WGS sequence"/>
</dbReference>
<feature type="transmembrane region" description="Helical" evidence="6">
    <location>
        <begin position="101"/>
        <end position="119"/>
    </location>
</feature>
<protein>
    <submittedName>
        <fullName evidence="8">MFS transporter</fullName>
    </submittedName>
</protein>
<feature type="transmembrane region" description="Helical" evidence="6">
    <location>
        <begin position="277"/>
        <end position="298"/>
    </location>
</feature>
<comment type="subcellular location">
    <subcellularLocation>
        <location evidence="1">Cell membrane</location>
        <topology evidence="1">Multi-pass membrane protein</topology>
    </subcellularLocation>
</comment>
<name>A0A919SH85_9ACTN</name>
<feature type="region of interest" description="Disordered" evidence="5">
    <location>
        <begin position="390"/>
        <end position="409"/>
    </location>
</feature>
<dbReference type="PANTHER" id="PTHR23542">
    <property type="match status" value="1"/>
</dbReference>
<keyword evidence="9" id="KW-1185">Reference proteome</keyword>
<dbReference type="GO" id="GO:0005886">
    <property type="term" value="C:plasma membrane"/>
    <property type="evidence" value="ECO:0007669"/>
    <property type="project" value="UniProtKB-SubCell"/>
</dbReference>
<proteinExistence type="predicted"/>
<evidence type="ECO:0000256" key="2">
    <source>
        <dbReference type="ARBA" id="ARBA00022692"/>
    </source>
</evidence>
<organism evidence="8 9">
    <name type="scientific">Winogradskya consettensis</name>
    <dbReference type="NCBI Taxonomy" id="113560"/>
    <lineage>
        <taxon>Bacteria</taxon>
        <taxon>Bacillati</taxon>
        <taxon>Actinomycetota</taxon>
        <taxon>Actinomycetes</taxon>
        <taxon>Micromonosporales</taxon>
        <taxon>Micromonosporaceae</taxon>
        <taxon>Winogradskya</taxon>
    </lineage>
</organism>
<feature type="transmembrane region" description="Helical" evidence="6">
    <location>
        <begin position="48"/>
        <end position="70"/>
    </location>
</feature>
<evidence type="ECO:0000256" key="3">
    <source>
        <dbReference type="ARBA" id="ARBA00022989"/>
    </source>
</evidence>
<evidence type="ECO:0000259" key="7">
    <source>
        <dbReference type="PROSITE" id="PS50850"/>
    </source>
</evidence>
<dbReference type="InterPro" id="IPR020846">
    <property type="entry name" value="MFS_dom"/>
</dbReference>
<feature type="domain" description="Major facilitator superfamily (MFS) profile" evidence="7">
    <location>
        <begin position="169"/>
        <end position="409"/>
    </location>
</feature>
<dbReference type="GO" id="GO:0022857">
    <property type="term" value="F:transmembrane transporter activity"/>
    <property type="evidence" value="ECO:0007669"/>
    <property type="project" value="InterPro"/>
</dbReference>
<feature type="transmembrane region" description="Helical" evidence="6">
    <location>
        <begin position="215"/>
        <end position="240"/>
    </location>
</feature>
<evidence type="ECO:0000256" key="5">
    <source>
        <dbReference type="SAM" id="MobiDB-lite"/>
    </source>
</evidence>
<reference evidence="8" key="1">
    <citation type="submission" date="2021-03" db="EMBL/GenBank/DDBJ databases">
        <title>Whole genome shotgun sequence of Actinoplanes consettensis NBRC 14913.</title>
        <authorList>
            <person name="Komaki H."/>
            <person name="Tamura T."/>
        </authorList>
    </citation>
    <scope>NUCLEOTIDE SEQUENCE</scope>
    <source>
        <strain evidence="8">NBRC 14913</strain>
    </source>
</reference>
<dbReference type="InterPro" id="IPR011701">
    <property type="entry name" value="MFS"/>
</dbReference>
<dbReference type="Pfam" id="PF07690">
    <property type="entry name" value="MFS_1"/>
    <property type="match status" value="1"/>
</dbReference>
<dbReference type="PANTHER" id="PTHR23542:SF1">
    <property type="entry name" value="MAJOR FACILITATOR SUPERFAMILY (MFS) PROFILE DOMAIN-CONTAINING PROTEIN"/>
    <property type="match status" value="1"/>
</dbReference>
<evidence type="ECO:0000313" key="9">
    <source>
        <dbReference type="Proteomes" id="UP000680865"/>
    </source>
</evidence>
<dbReference type="AlphaFoldDB" id="A0A919SH85"/>
<feature type="transmembrane region" description="Helical" evidence="6">
    <location>
        <begin position="168"/>
        <end position="187"/>
    </location>
</feature>
<dbReference type="InterPro" id="IPR036259">
    <property type="entry name" value="MFS_trans_sf"/>
</dbReference>
<dbReference type="RefSeq" id="WP_212997541.1">
    <property type="nucleotide sequence ID" value="NZ_BAAATW010000008.1"/>
</dbReference>
<evidence type="ECO:0000256" key="1">
    <source>
        <dbReference type="ARBA" id="ARBA00004651"/>
    </source>
</evidence>
<comment type="caution">
    <text evidence="8">The sequence shown here is derived from an EMBL/GenBank/DDBJ whole genome shotgun (WGS) entry which is preliminary data.</text>
</comment>
<dbReference type="EMBL" id="BOQP01000011">
    <property type="protein sequence ID" value="GIM71721.1"/>
    <property type="molecule type" value="Genomic_DNA"/>
</dbReference>
<keyword evidence="4 6" id="KW-0472">Membrane</keyword>
<feature type="transmembrane region" description="Helical" evidence="6">
    <location>
        <begin position="246"/>
        <end position="270"/>
    </location>
</feature>
<gene>
    <name evidence="8" type="ORF">Aco04nite_26690</name>
</gene>
<dbReference type="Gene3D" id="1.20.1250.20">
    <property type="entry name" value="MFS general substrate transporter like domains"/>
    <property type="match status" value="1"/>
</dbReference>
<feature type="transmembrane region" description="Helical" evidence="6">
    <location>
        <begin position="304"/>
        <end position="325"/>
    </location>
</feature>
<feature type="transmembrane region" description="Helical" evidence="6">
    <location>
        <begin position="337"/>
        <end position="357"/>
    </location>
</feature>
<accession>A0A919SH85</accession>
<dbReference type="SUPFAM" id="SSF103473">
    <property type="entry name" value="MFS general substrate transporter"/>
    <property type="match status" value="1"/>
</dbReference>
<sequence>MMLTPYRETLALRGIKSLLAVATLARIPITAGSVTLTLHVTQDLGLGYGAAGLVGAAFTVGSSFGAPFMGRITDRRGLRPVLVLTTVAEVTFWTSAQVFPYWALLIAALVGGFLTLPAFSIARQSIAALTPPSHRLPAFALDSITTELSFMTGPALGVLVSTTAGPRVAMLAVGAGILLSGIGLFLLNPPIRGHDEAPISIGERVTRRSWLRPELIAVFAISSAATLVLSGTDVAVVAVLQHSGEVTWTGAVLTMWAVFSLLGGFAYGTVRRGLPPLLLLAPMALLTIPVGLAGGHWWLLGLLLLPAGALCAPTITATAAAVSRLTPAAARGEAMGWHNSSLTVGVALGAPLSGIVMDTFSPAWGFAAVGGVGLLVAIVVLPIEISRRRTTPPAAPAPERSELSEEAAV</sequence>
<feature type="transmembrane region" description="Helical" evidence="6">
    <location>
        <begin position="363"/>
        <end position="383"/>
    </location>
</feature>
<keyword evidence="3 6" id="KW-1133">Transmembrane helix</keyword>
<evidence type="ECO:0000313" key="8">
    <source>
        <dbReference type="EMBL" id="GIM71721.1"/>
    </source>
</evidence>
<evidence type="ECO:0000256" key="4">
    <source>
        <dbReference type="ARBA" id="ARBA00023136"/>
    </source>
</evidence>